<dbReference type="InterPro" id="IPR038765">
    <property type="entry name" value="Papain-like_cys_pep_sf"/>
</dbReference>
<dbReference type="Gene3D" id="2.30.30.40">
    <property type="entry name" value="SH3 Domains"/>
    <property type="match status" value="1"/>
</dbReference>
<dbReference type="RefSeq" id="WP_057952220.1">
    <property type="nucleotide sequence ID" value="NZ_CP013118.1"/>
</dbReference>
<dbReference type="InterPro" id="IPR000064">
    <property type="entry name" value="NLP_P60_dom"/>
</dbReference>
<keyword evidence="3 6" id="KW-0378">Hydrolase</keyword>
<dbReference type="PANTHER" id="PTHR47053:SF1">
    <property type="entry name" value="MUREIN DD-ENDOPEPTIDASE MEPH-RELATED"/>
    <property type="match status" value="1"/>
</dbReference>
<dbReference type="InterPro" id="IPR041382">
    <property type="entry name" value="SH3_16"/>
</dbReference>
<name>A0A0S2HXD7_9BACT</name>
<evidence type="ECO:0000256" key="1">
    <source>
        <dbReference type="ARBA" id="ARBA00007074"/>
    </source>
</evidence>
<accession>A0A0S2HXD7</accession>
<evidence type="ECO:0000259" key="5">
    <source>
        <dbReference type="PROSITE" id="PS51935"/>
    </source>
</evidence>
<protein>
    <submittedName>
        <fullName evidence="6">Gamma-D-glutamyl-L-lysine endopeptidase</fullName>
        <ecNumber evidence="6">3.4.-.-</ecNumber>
    </submittedName>
</protein>
<evidence type="ECO:0000256" key="2">
    <source>
        <dbReference type="ARBA" id="ARBA00022670"/>
    </source>
</evidence>
<evidence type="ECO:0000256" key="3">
    <source>
        <dbReference type="ARBA" id="ARBA00022801"/>
    </source>
</evidence>
<keyword evidence="4" id="KW-0788">Thiol protease</keyword>
<dbReference type="AlphaFoldDB" id="A0A0S2HXD7"/>
<dbReference type="SUPFAM" id="SSF54001">
    <property type="entry name" value="Cysteine proteinases"/>
    <property type="match status" value="1"/>
</dbReference>
<keyword evidence="7" id="KW-1185">Reference proteome</keyword>
<keyword evidence="2" id="KW-0645">Protease</keyword>
<proteinExistence type="inferred from homology"/>
<dbReference type="PANTHER" id="PTHR47053">
    <property type="entry name" value="MUREIN DD-ENDOPEPTIDASE MEPH-RELATED"/>
    <property type="match status" value="1"/>
</dbReference>
<gene>
    <name evidence="6" type="primary">ykfC</name>
    <name evidence="6" type="ORF">L21SP5_01034</name>
</gene>
<dbReference type="Proteomes" id="UP000064893">
    <property type="component" value="Chromosome"/>
</dbReference>
<evidence type="ECO:0000313" key="6">
    <source>
        <dbReference type="EMBL" id="ALO14701.1"/>
    </source>
</evidence>
<reference evidence="6 7" key="1">
    <citation type="submission" date="2015-11" db="EMBL/GenBank/DDBJ databases">
        <title>Description and complete genome sequence of a novel strain predominating in hypersaline microbial mats and representing a new family of the Bacteriodetes phylum.</title>
        <authorList>
            <person name="Spring S."/>
            <person name="Bunk B."/>
            <person name="Sproer C."/>
            <person name="Klenk H.-P."/>
        </authorList>
    </citation>
    <scope>NUCLEOTIDE SEQUENCE [LARGE SCALE GENOMIC DNA]</scope>
    <source>
        <strain evidence="6 7">L21-Spi-D4</strain>
    </source>
</reference>
<dbReference type="GO" id="GO:0006508">
    <property type="term" value="P:proteolysis"/>
    <property type="evidence" value="ECO:0007669"/>
    <property type="project" value="UniProtKB-KW"/>
</dbReference>
<dbReference type="PROSITE" id="PS51935">
    <property type="entry name" value="NLPC_P60"/>
    <property type="match status" value="1"/>
</dbReference>
<dbReference type="Pfam" id="PF18348">
    <property type="entry name" value="SH3_16"/>
    <property type="match status" value="1"/>
</dbReference>
<comment type="similarity">
    <text evidence="1">Belongs to the peptidase C40 family.</text>
</comment>
<dbReference type="Gene3D" id="3.90.1720.10">
    <property type="entry name" value="endopeptidase domain like (from Nostoc punctiforme)"/>
    <property type="match status" value="1"/>
</dbReference>
<organism evidence="6 7">
    <name type="scientific">Salinivirga cyanobacteriivorans</name>
    <dbReference type="NCBI Taxonomy" id="1307839"/>
    <lineage>
        <taxon>Bacteria</taxon>
        <taxon>Pseudomonadati</taxon>
        <taxon>Bacteroidota</taxon>
        <taxon>Bacteroidia</taxon>
        <taxon>Bacteroidales</taxon>
        <taxon>Salinivirgaceae</taxon>
        <taxon>Salinivirga</taxon>
    </lineage>
</organism>
<dbReference type="GO" id="GO:0008234">
    <property type="term" value="F:cysteine-type peptidase activity"/>
    <property type="evidence" value="ECO:0007669"/>
    <property type="project" value="UniProtKB-KW"/>
</dbReference>
<sequence length="253" mass="28652">MKYGVCTLSQIAVRAEKAESSELVTQMLFGETCKIIDQKGSWFFVYTDLDQYLGWVDIKTLKNISQEEYRSLNTVQHPKLTTPYGIINIDNRKLVISISSTLPFLKNGQGKIGDQSYQLLNGDTQIDQTPSEIAESLMGAPYLWGGRTLMGIDCSALVLNTFKLWNYLLPRDSSEQVSYGQTIAFLSEAKEGDVCFFDNQDGKITHIGILTKDKQIVHASGEVRIDSIDHQGIYNKSLNRYTHHLRVIKRFKI</sequence>
<dbReference type="EC" id="3.4.-.-" evidence="6"/>
<dbReference type="Pfam" id="PF00877">
    <property type="entry name" value="NLPC_P60"/>
    <property type="match status" value="1"/>
</dbReference>
<dbReference type="InterPro" id="IPR051202">
    <property type="entry name" value="Peptidase_C40"/>
</dbReference>
<dbReference type="STRING" id="1307839.L21SP5_01034"/>
<evidence type="ECO:0000313" key="7">
    <source>
        <dbReference type="Proteomes" id="UP000064893"/>
    </source>
</evidence>
<dbReference type="OrthoDB" id="9813368at2"/>
<feature type="domain" description="NlpC/P60" evidence="5">
    <location>
        <begin position="124"/>
        <end position="252"/>
    </location>
</feature>
<dbReference type="EMBL" id="CP013118">
    <property type="protein sequence ID" value="ALO14701.1"/>
    <property type="molecule type" value="Genomic_DNA"/>
</dbReference>
<dbReference type="KEGG" id="blq:L21SP5_01034"/>
<evidence type="ECO:0000256" key="4">
    <source>
        <dbReference type="ARBA" id="ARBA00022807"/>
    </source>
</evidence>